<dbReference type="Proteomes" id="UP000824094">
    <property type="component" value="Unassembled WGS sequence"/>
</dbReference>
<reference evidence="1" key="1">
    <citation type="submission" date="2020-10" db="EMBL/GenBank/DDBJ databases">
        <authorList>
            <person name="Gilroy R."/>
        </authorList>
    </citation>
    <scope>NUCLEOTIDE SEQUENCE</scope>
    <source>
        <strain evidence="1">18911</strain>
    </source>
</reference>
<dbReference type="AlphaFoldDB" id="A0A9D1MHR0"/>
<accession>A0A9D1MHR0</accession>
<dbReference type="EMBL" id="DVNF01000112">
    <property type="protein sequence ID" value="HIU60491.1"/>
    <property type="molecule type" value="Genomic_DNA"/>
</dbReference>
<organism evidence="1 2">
    <name type="scientific">Candidatus Stercoripulliclostridium merdigallinarum</name>
    <dbReference type="NCBI Taxonomy" id="2840951"/>
    <lineage>
        <taxon>Bacteria</taxon>
        <taxon>Bacillati</taxon>
        <taxon>Bacillota</taxon>
        <taxon>Clostridia</taxon>
        <taxon>Eubacteriales</taxon>
        <taxon>Candidatus Stercoripulliclostridium</taxon>
    </lineage>
</organism>
<evidence type="ECO:0000313" key="2">
    <source>
        <dbReference type="Proteomes" id="UP000824094"/>
    </source>
</evidence>
<reference evidence="1" key="2">
    <citation type="journal article" date="2021" name="PeerJ">
        <title>Extensive microbial diversity within the chicken gut microbiome revealed by metagenomics and culture.</title>
        <authorList>
            <person name="Gilroy R."/>
            <person name="Ravi A."/>
            <person name="Getino M."/>
            <person name="Pursley I."/>
            <person name="Horton D.L."/>
            <person name="Alikhan N.F."/>
            <person name="Baker D."/>
            <person name="Gharbi K."/>
            <person name="Hall N."/>
            <person name="Watson M."/>
            <person name="Adriaenssens E.M."/>
            <person name="Foster-Nyarko E."/>
            <person name="Jarju S."/>
            <person name="Secka A."/>
            <person name="Antonio M."/>
            <person name="Oren A."/>
            <person name="Chaudhuri R.R."/>
            <person name="La Ragione R."/>
            <person name="Hildebrand F."/>
            <person name="Pallen M.J."/>
        </authorList>
    </citation>
    <scope>NUCLEOTIDE SEQUENCE</scope>
    <source>
        <strain evidence="1">18911</strain>
    </source>
</reference>
<sequence length="130" mass="14385">MIRRRRRQILQAVEDNISRVPRGAQFEQPQSGPFPQAQAPAGVIQMPNCGTLPVVGNGMPMGLPRYTSVDEYGRTFNPLVTYGPQTHSAPVPVAKAPDICQMNPIISPVAFIPYAGQHQEMYQVVDDQQR</sequence>
<gene>
    <name evidence="1" type="ORF">IAB05_03745</name>
</gene>
<name>A0A9D1MHR0_9FIRM</name>
<protein>
    <submittedName>
        <fullName evidence="1">Uncharacterized protein</fullName>
    </submittedName>
</protein>
<proteinExistence type="predicted"/>
<evidence type="ECO:0000313" key="1">
    <source>
        <dbReference type="EMBL" id="HIU60491.1"/>
    </source>
</evidence>
<comment type="caution">
    <text evidence="1">The sequence shown here is derived from an EMBL/GenBank/DDBJ whole genome shotgun (WGS) entry which is preliminary data.</text>
</comment>